<evidence type="ECO:0000256" key="5">
    <source>
        <dbReference type="ARBA" id="ARBA00023128"/>
    </source>
</evidence>
<name>A0A0D8JVS6_COCIM</name>
<sequence length="361" mass="41370">MDFARNKLDLSVPKMLVWNSHASENPVGAEYIIMKKAADSSLAHIWLCLSNKEQRDIIRAMVSFNVKILNHLLGSISFLEELFLNWSSYHILLSEVCQTSILWHKNLHLDNIFMNSEKPTEIIGLIDWQNVHVLSLFNQVMHPAFLNYKELKLEGLKILSLLENFEELDEIAKKHAKKLLVEQTLYKYYNLYSASINVLAYHALRYQKTLQEEIVTLISMLLNNGEPPLQELLMKLASKWNQLISSKKDPPCPLQYSAEAIDCQQELEVKWVEGIVLMDDVLESLGGTICGWDGWVSHEDYEALKQKLDLVRKQFIEHFAGDDREAAKAWAQAWPFNEMLLDAADADLGYSRAGHGGYSCS</sequence>
<proteinExistence type="inferred from homology"/>
<dbReference type="Proteomes" id="UP000001261">
    <property type="component" value="Unassembled WGS sequence"/>
</dbReference>
<keyword evidence="4" id="KW-0809">Transit peptide</keyword>
<dbReference type="OrthoDB" id="2906425at2759"/>
<dbReference type="RefSeq" id="XP_012213787.1">
    <property type="nucleotide sequence ID" value="XM_012358364.1"/>
</dbReference>
<dbReference type="PANTHER" id="PTHR36091:SF1">
    <property type="entry name" value="ALTERED INHERITANCE OF MITOCHONDRIA PROTEIN 9, MITOCHONDRIAL"/>
    <property type="match status" value="1"/>
</dbReference>
<dbReference type="VEuPathDB" id="FungiDB:CIMG_12452"/>
<protein>
    <recommendedName>
        <fullName evidence="3">Altered inheritance of mitochondria protein 9, mitochondrial</fullName>
    </recommendedName>
    <alternativeName>
        <fullName evidence="6">Found in mitochondrial proteome protein 29</fullName>
    </alternativeName>
</protein>
<keyword evidence="5" id="KW-0496">Mitochondrion</keyword>
<dbReference type="InParanoid" id="A0A0D8JVS6"/>
<keyword evidence="8" id="KW-1185">Reference proteome</keyword>
<dbReference type="SUPFAM" id="SSF56112">
    <property type="entry name" value="Protein kinase-like (PK-like)"/>
    <property type="match status" value="1"/>
</dbReference>
<reference evidence="8" key="1">
    <citation type="journal article" date="2009" name="Genome Res.">
        <title>Comparative genomic analyses of the human fungal pathogens Coccidioides and their relatives.</title>
        <authorList>
            <person name="Sharpton T.J."/>
            <person name="Stajich J.E."/>
            <person name="Rounsley S.D."/>
            <person name="Gardner M.J."/>
            <person name="Wortman J.R."/>
            <person name="Jordar V.S."/>
            <person name="Maiti R."/>
            <person name="Kodira C.D."/>
            <person name="Neafsey D.E."/>
            <person name="Zeng Q."/>
            <person name="Hung C.-Y."/>
            <person name="McMahan C."/>
            <person name="Muszewska A."/>
            <person name="Grynberg M."/>
            <person name="Mandel M.A."/>
            <person name="Kellner E.M."/>
            <person name="Barker B.M."/>
            <person name="Galgiani J.N."/>
            <person name="Orbach M.J."/>
            <person name="Kirkland T.N."/>
            <person name="Cole G.T."/>
            <person name="Henn M.R."/>
            <person name="Birren B.W."/>
            <person name="Taylor J.W."/>
        </authorList>
    </citation>
    <scope>NUCLEOTIDE SEQUENCE [LARGE SCALE GENOMIC DNA]</scope>
    <source>
        <strain evidence="8">RS</strain>
    </source>
</reference>
<dbReference type="OMA" id="WNGAVPP"/>
<evidence type="ECO:0000256" key="2">
    <source>
        <dbReference type="ARBA" id="ARBA00005543"/>
    </source>
</evidence>
<evidence type="ECO:0000313" key="7">
    <source>
        <dbReference type="EMBL" id="KJF61209.1"/>
    </source>
</evidence>
<evidence type="ECO:0000256" key="1">
    <source>
        <dbReference type="ARBA" id="ARBA00004173"/>
    </source>
</evidence>
<dbReference type="PANTHER" id="PTHR36091">
    <property type="entry name" value="ALTERED INHERITANCE OF MITOCHONDRIA PROTEIN 9, MITOCHONDRIAL"/>
    <property type="match status" value="1"/>
</dbReference>
<dbReference type="InterPro" id="IPR051035">
    <property type="entry name" value="Mito_inheritance_9"/>
</dbReference>
<reference evidence="8" key="2">
    <citation type="journal article" date="2010" name="Genome Res.">
        <title>Population genomic sequencing of Coccidioides fungi reveals recent hybridization and transposon control.</title>
        <authorList>
            <person name="Neafsey D.E."/>
            <person name="Barker B.M."/>
            <person name="Sharpton T.J."/>
            <person name="Stajich J.E."/>
            <person name="Park D.J."/>
            <person name="Whiston E."/>
            <person name="Hung C.-Y."/>
            <person name="McMahan C."/>
            <person name="White J."/>
            <person name="Sykes S."/>
            <person name="Heiman D."/>
            <person name="Young S."/>
            <person name="Zeng Q."/>
            <person name="Abouelleil A."/>
            <person name="Aftuck L."/>
            <person name="Bessette D."/>
            <person name="Brown A."/>
            <person name="FitzGerald M."/>
            <person name="Lui A."/>
            <person name="Macdonald J.P."/>
            <person name="Priest M."/>
            <person name="Orbach M.J."/>
            <person name="Galgiani J.N."/>
            <person name="Kirkland T.N."/>
            <person name="Cole G.T."/>
            <person name="Birren B.W."/>
            <person name="Henn M.R."/>
            <person name="Taylor J.W."/>
            <person name="Rounsley S.D."/>
        </authorList>
    </citation>
    <scope>GENOME REANNOTATION</scope>
    <source>
        <strain evidence="8">RS</strain>
    </source>
</reference>
<evidence type="ECO:0000313" key="8">
    <source>
        <dbReference type="Proteomes" id="UP000001261"/>
    </source>
</evidence>
<gene>
    <name evidence="7" type="ORF">CIMG_12452</name>
</gene>
<dbReference type="EMBL" id="GG704915">
    <property type="protein sequence ID" value="KJF61209.1"/>
    <property type="molecule type" value="Genomic_DNA"/>
</dbReference>
<organism evidence="7 8">
    <name type="scientific">Coccidioides immitis (strain RS)</name>
    <name type="common">Valley fever fungus</name>
    <dbReference type="NCBI Taxonomy" id="246410"/>
    <lineage>
        <taxon>Eukaryota</taxon>
        <taxon>Fungi</taxon>
        <taxon>Dikarya</taxon>
        <taxon>Ascomycota</taxon>
        <taxon>Pezizomycotina</taxon>
        <taxon>Eurotiomycetes</taxon>
        <taxon>Eurotiomycetidae</taxon>
        <taxon>Onygenales</taxon>
        <taxon>Onygenaceae</taxon>
        <taxon>Coccidioides</taxon>
    </lineage>
</organism>
<accession>A0A0D8JVS6</accession>
<comment type="subcellular location">
    <subcellularLocation>
        <location evidence="1">Mitochondrion</location>
    </subcellularLocation>
</comment>
<dbReference type="AlphaFoldDB" id="A0A0D8JVS6"/>
<evidence type="ECO:0000256" key="3">
    <source>
        <dbReference type="ARBA" id="ARBA00016197"/>
    </source>
</evidence>
<dbReference type="InterPro" id="IPR011009">
    <property type="entry name" value="Kinase-like_dom_sf"/>
</dbReference>
<dbReference type="STRING" id="246410.A0A0D8JVS6"/>
<dbReference type="KEGG" id="cim:CIMG_12452"/>
<evidence type="ECO:0000256" key="6">
    <source>
        <dbReference type="ARBA" id="ARBA00031849"/>
    </source>
</evidence>
<evidence type="ECO:0000256" key="4">
    <source>
        <dbReference type="ARBA" id="ARBA00022946"/>
    </source>
</evidence>
<dbReference type="GO" id="GO:0005739">
    <property type="term" value="C:mitochondrion"/>
    <property type="evidence" value="ECO:0007669"/>
    <property type="project" value="TreeGrafter"/>
</dbReference>
<dbReference type="GeneID" id="24164141"/>
<comment type="similarity">
    <text evidence="2">Belongs to the AIM9 family.</text>
</comment>